<dbReference type="PANTHER" id="PTHR43084:SF1">
    <property type="entry name" value="PERSULFIDE DIOXYGENASE ETHE1, MITOCHONDRIAL"/>
    <property type="match status" value="1"/>
</dbReference>
<evidence type="ECO:0000313" key="3">
    <source>
        <dbReference type="EMBL" id="TQL63270.1"/>
    </source>
</evidence>
<dbReference type="SMART" id="SM00450">
    <property type="entry name" value="RHOD"/>
    <property type="match status" value="2"/>
</dbReference>
<comment type="caution">
    <text evidence="3">The sequence shown here is derived from an EMBL/GenBank/DDBJ whole genome shotgun (WGS) entry which is preliminary data.</text>
</comment>
<dbReference type="InterPro" id="IPR036873">
    <property type="entry name" value="Rhodanese-like_dom_sf"/>
</dbReference>
<dbReference type="InterPro" id="IPR001279">
    <property type="entry name" value="Metallo-B-lactamas"/>
</dbReference>
<dbReference type="GO" id="GO:0050313">
    <property type="term" value="F:sulfur dioxygenase activity"/>
    <property type="evidence" value="ECO:0007669"/>
    <property type="project" value="InterPro"/>
</dbReference>
<dbReference type="PANTHER" id="PTHR43084">
    <property type="entry name" value="PERSULFIDE DIOXYGENASE ETHE1"/>
    <property type="match status" value="1"/>
</dbReference>
<sequence length="456" mass="48832">MIFTQYYLDCLSQASYLIGDETTGRAVVVDPRRDVEEYLADAQEQGLTIEGVILTHFHADFVSGHLELARATGAWIGMGDAADPEFTAQPLQDGERIDLGEVVLEIMSTPGHTPESISVIVHEHPDDAVPHSVLTGDCLFIGDVGRPDLLASVGVSQEELAAMLHDSVQNKLMSLPDETKVFPAHGAGSACGKNLSTEKSSTIGNQRMMNYAAVPMPQEKFIALVTEGQPTAPAYFSHDARINKENRPVRDPGATVPALDEEALQQAVADGAIILDTRDPMDFAAGHLAGSINVGFSGRLAETAGMLLSPDQPFIIVADPGEEHASATRMMRIGFDNCVGHLPDVAGHLTEHPHRARRLSRLTASEMFTALENDQVQLVDVRNAGELDNGRVEGAHHIPLAQLTKRCAELDPARPVVLHCAGGYRSAAGASWLMSRGFTDVSDVLGGYGAIDLIAV</sequence>
<organism evidence="3 4">
    <name type="scientific">Propioniferax innocua</name>
    <dbReference type="NCBI Taxonomy" id="1753"/>
    <lineage>
        <taxon>Bacteria</taxon>
        <taxon>Bacillati</taxon>
        <taxon>Actinomycetota</taxon>
        <taxon>Actinomycetes</taxon>
        <taxon>Propionibacteriales</taxon>
        <taxon>Propionibacteriaceae</taxon>
        <taxon>Propioniferax</taxon>
    </lineage>
</organism>
<proteinExistence type="predicted"/>
<dbReference type="InterPro" id="IPR044528">
    <property type="entry name" value="POD-like_MBL-fold"/>
</dbReference>
<name>A0A542ZSP9_9ACTN</name>
<evidence type="ECO:0000259" key="2">
    <source>
        <dbReference type="PROSITE" id="PS50206"/>
    </source>
</evidence>
<dbReference type="InterPro" id="IPR051682">
    <property type="entry name" value="Mito_Persulfide_Diox"/>
</dbReference>
<keyword evidence="4" id="KW-1185">Reference proteome</keyword>
<protein>
    <submittedName>
        <fullName evidence="3">Glyoxylase-like metal-dependent hydrolase (Beta-lactamase superfamily II)</fullName>
    </submittedName>
</protein>
<dbReference type="Pfam" id="PF00753">
    <property type="entry name" value="Lactamase_B"/>
    <property type="match status" value="1"/>
</dbReference>
<dbReference type="GO" id="GO:0006749">
    <property type="term" value="P:glutathione metabolic process"/>
    <property type="evidence" value="ECO:0007669"/>
    <property type="project" value="InterPro"/>
</dbReference>
<dbReference type="SMART" id="SM00849">
    <property type="entry name" value="Lactamase_B"/>
    <property type="match status" value="1"/>
</dbReference>
<dbReference type="GO" id="GO:0070813">
    <property type="term" value="P:hydrogen sulfide metabolic process"/>
    <property type="evidence" value="ECO:0007669"/>
    <property type="project" value="TreeGrafter"/>
</dbReference>
<feature type="domain" description="Rhodanese" evidence="2">
    <location>
        <begin position="268"/>
        <end position="317"/>
    </location>
</feature>
<dbReference type="EMBL" id="VFOR01000001">
    <property type="protein sequence ID" value="TQL63270.1"/>
    <property type="molecule type" value="Genomic_DNA"/>
</dbReference>
<dbReference type="CDD" id="cd00158">
    <property type="entry name" value="RHOD"/>
    <property type="match status" value="1"/>
</dbReference>
<dbReference type="PROSITE" id="PS50206">
    <property type="entry name" value="RHODANESE_3"/>
    <property type="match status" value="2"/>
</dbReference>
<evidence type="ECO:0000256" key="1">
    <source>
        <dbReference type="ARBA" id="ARBA00022723"/>
    </source>
</evidence>
<accession>A0A542ZSP9</accession>
<dbReference type="FunFam" id="3.60.15.10:FF:000030">
    <property type="entry name" value="Metallo-beta-lactamase family protein"/>
    <property type="match status" value="1"/>
</dbReference>
<dbReference type="AlphaFoldDB" id="A0A542ZSP9"/>
<dbReference type="InterPro" id="IPR036866">
    <property type="entry name" value="RibonucZ/Hydroxyglut_hydro"/>
</dbReference>
<evidence type="ECO:0000313" key="4">
    <source>
        <dbReference type="Proteomes" id="UP000316196"/>
    </source>
</evidence>
<dbReference type="CDD" id="cd07724">
    <property type="entry name" value="POD-like_MBL-fold"/>
    <property type="match status" value="1"/>
</dbReference>
<dbReference type="GO" id="GO:0016787">
    <property type="term" value="F:hydrolase activity"/>
    <property type="evidence" value="ECO:0007669"/>
    <property type="project" value="UniProtKB-KW"/>
</dbReference>
<dbReference type="Proteomes" id="UP000316196">
    <property type="component" value="Unassembled WGS sequence"/>
</dbReference>
<dbReference type="Gene3D" id="3.60.15.10">
    <property type="entry name" value="Ribonuclease Z/Hydroxyacylglutathione hydrolase-like"/>
    <property type="match status" value="1"/>
</dbReference>
<dbReference type="SUPFAM" id="SSF56281">
    <property type="entry name" value="Metallo-hydrolase/oxidoreductase"/>
    <property type="match status" value="1"/>
</dbReference>
<dbReference type="Pfam" id="PF00581">
    <property type="entry name" value="Rhodanese"/>
    <property type="match status" value="2"/>
</dbReference>
<dbReference type="InterPro" id="IPR001763">
    <property type="entry name" value="Rhodanese-like_dom"/>
</dbReference>
<dbReference type="RefSeq" id="WP_142093011.1">
    <property type="nucleotide sequence ID" value="NZ_BAAAMD010000001.1"/>
</dbReference>
<feature type="domain" description="Rhodanese" evidence="2">
    <location>
        <begin position="372"/>
        <end position="453"/>
    </location>
</feature>
<dbReference type="SUPFAM" id="SSF52821">
    <property type="entry name" value="Rhodanese/Cell cycle control phosphatase"/>
    <property type="match status" value="2"/>
</dbReference>
<dbReference type="GO" id="GO:0046872">
    <property type="term" value="F:metal ion binding"/>
    <property type="evidence" value="ECO:0007669"/>
    <property type="project" value="UniProtKB-KW"/>
</dbReference>
<dbReference type="OrthoDB" id="3196337at2"/>
<keyword evidence="1" id="KW-0479">Metal-binding</keyword>
<keyword evidence="3" id="KW-0378">Hydrolase</keyword>
<reference evidence="3 4" key="1">
    <citation type="submission" date="2019-06" db="EMBL/GenBank/DDBJ databases">
        <title>Sequencing the genomes of 1000 actinobacteria strains.</title>
        <authorList>
            <person name="Klenk H.-P."/>
        </authorList>
    </citation>
    <scope>NUCLEOTIDE SEQUENCE [LARGE SCALE GENOMIC DNA]</scope>
    <source>
        <strain evidence="3 4">DSM 8251</strain>
    </source>
</reference>
<dbReference type="Gene3D" id="3.40.250.10">
    <property type="entry name" value="Rhodanese-like domain"/>
    <property type="match status" value="2"/>
</dbReference>
<gene>
    <name evidence="3" type="ORF">FB460_1072</name>
</gene>